<evidence type="ECO:0000256" key="3">
    <source>
        <dbReference type="ARBA" id="ARBA00022630"/>
    </source>
</evidence>
<name>A0A7I7JZ81_9MYCO</name>
<dbReference type="Pfam" id="PF02771">
    <property type="entry name" value="Acyl-CoA_dh_N"/>
    <property type="match status" value="1"/>
</dbReference>
<dbReference type="Proteomes" id="UP000467006">
    <property type="component" value="Chromosome"/>
</dbReference>
<accession>A0A7I7JZ81</accession>
<dbReference type="GO" id="GO:0050660">
    <property type="term" value="F:flavin adenine dinucleotide binding"/>
    <property type="evidence" value="ECO:0007669"/>
    <property type="project" value="InterPro"/>
</dbReference>
<protein>
    <submittedName>
        <fullName evidence="6">Acyl-CoA dehydrogenase</fullName>
    </submittedName>
</protein>
<dbReference type="OrthoDB" id="8677713at2"/>
<dbReference type="InterPro" id="IPR036250">
    <property type="entry name" value="AcylCo_DH-like_C"/>
</dbReference>
<gene>
    <name evidence="6" type="primary">acd_3</name>
    <name evidence="6" type="ORF">MDUV_20150</name>
</gene>
<dbReference type="SUPFAM" id="SSF47203">
    <property type="entry name" value="Acyl-CoA dehydrogenase C-terminal domain-like"/>
    <property type="match status" value="1"/>
</dbReference>
<dbReference type="PANTHER" id="PTHR43884:SF20">
    <property type="entry name" value="ACYL-COA DEHYDROGENASE FADE28"/>
    <property type="match status" value="1"/>
</dbReference>
<dbReference type="Gene3D" id="1.10.540.10">
    <property type="entry name" value="Acyl-CoA dehydrogenase/oxidase, N-terminal domain"/>
    <property type="match status" value="1"/>
</dbReference>
<dbReference type="CDD" id="cd00567">
    <property type="entry name" value="ACAD"/>
    <property type="match status" value="1"/>
</dbReference>
<comment type="similarity">
    <text evidence="2">Belongs to the acyl-CoA dehydrogenase family.</text>
</comment>
<evidence type="ECO:0000256" key="5">
    <source>
        <dbReference type="ARBA" id="ARBA00023002"/>
    </source>
</evidence>
<dbReference type="InterPro" id="IPR009075">
    <property type="entry name" value="AcylCo_DH/oxidase_C"/>
</dbReference>
<keyword evidence="3" id="KW-0285">Flavoprotein</keyword>
<evidence type="ECO:0000256" key="2">
    <source>
        <dbReference type="ARBA" id="ARBA00009347"/>
    </source>
</evidence>
<dbReference type="Gene3D" id="2.40.110.10">
    <property type="entry name" value="Butyryl-CoA Dehydrogenase, subunit A, domain 2"/>
    <property type="match status" value="1"/>
</dbReference>
<dbReference type="Gene3D" id="1.20.140.10">
    <property type="entry name" value="Butyryl-CoA Dehydrogenase, subunit A, domain 3"/>
    <property type="match status" value="1"/>
</dbReference>
<reference evidence="6 7" key="1">
    <citation type="journal article" date="2019" name="Emerg. Microbes Infect.">
        <title>Comprehensive subspecies identification of 175 nontuberculous mycobacteria species based on 7547 genomic profiles.</title>
        <authorList>
            <person name="Matsumoto Y."/>
            <person name="Kinjo T."/>
            <person name="Motooka D."/>
            <person name="Nabeya D."/>
            <person name="Jung N."/>
            <person name="Uechi K."/>
            <person name="Horii T."/>
            <person name="Iida T."/>
            <person name="Fujita J."/>
            <person name="Nakamura S."/>
        </authorList>
    </citation>
    <scope>NUCLEOTIDE SEQUENCE [LARGE SCALE GENOMIC DNA]</scope>
    <source>
        <strain evidence="6 7">JCM 6396</strain>
    </source>
</reference>
<organism evidence="6 7">
    <name type="scientific">Mycolicibacterium duvalii</name>
    <dbReference type="NCBI Taxonomy" id="39688"/>
    <lineage>
        <taxon>Bacteria</taxon>
        <taxon>Bacillati</taxon>
        <taxon>Actinomycetota</taxon>
        <taxon>Actinomycetes</taxon>
        <taxon>Mycobacteriales</taxon>
        <taxon>Mycobacteriaceae</taxon>
        <taxon>Mycolicibacterium</taxon>
    </lineage>
</organism>
<evidence type="ECO:0000313" key="7">
    <source>
        <dbReference type="Proteomes" id="UP000467006"/>
    </source>
</evidence>
<dbReference type="GO" id="GO:0003995">
    <property type="term" value="F:acyl-CoA dehydrogenase activity"/>
    <property type="evidence" value="ECO:0007669"/>
    <property type="project" value="TreeGrafter"/>
</dbReference>
<dbReference type="AlphaFoldDB" id="A0A7I7JZ81"/>
<dbReference type="InterPro" id="IPR009100">
    <property type="entry name" value="AcylCoA_DH/oxidase_NM_dom_sf"/>
</dbReference>
<evidence type="ECO:0000256" key="1">
    <source>
        <dbReference type="ARBA" id="ARBA00001974"/>
    </source>
</evidence>
<comment type="cofactor">
    <cofactor evidence="1">
        <name>FAD</name>
        <dbReference type="ChEBI" id="CHEBI:57692"/>
    </cofactor>
</comment>
<dbReference type="Pfam" id="PF00441">
    <property type="entry name" value="Acyl-CoA_dh_1"/>
    <property type="match status" value="1"/>
</dbReference>
<dbReference type="EMBL" id="AP022563">
    <property type="protein sequence ID" value="BBX17155.1"/>
    <property type="molecule type" value="Genomic_DNA"/>
</dbReference>
<keyword evidence="7" id="KW-1185">Reference proteome</keyword>
<keyword evidence="5" id="KW-0560">Oxidoreductase</keyword>
<dbReference type="InterPro" id="IPR013786">
    <property type="entry name" value="AcylCoA_DH/ox_N"/>
</dbReference>
<dbReference type="InterPro" id="IPR037069">
    <property type="entry name" value="AcylCoA_DH/ox_N_sf"/>
</dbReference>
<dbReference type="SUPFAM" id="SSF56645">
    <property type="entry name" value="Acyl-CoA dehydrogenase NM domain-like"/>
    <property type="match status" value="1"/>
</dbReference>
<evidence type="ECO:0000313" key="6">
    <source>
        <dbReference type="EMBL" id="BBX17155.1"/>
    </source>
</evidence>
<dbReference type="PANTHER" id="PTHR43884">
    <property type="entry name" value="ACYL-COA DEHYDROGENASE"/>
    <property type="match status" value="1"/>
</dbReference>
<keyword evidence="4" id="KW-0274">FAD</keyword>
<evidence type="ECO:0000256" key="4">
    <source>
        <dbReference type="ARBA" id="ARBA00022827"/>
    </source>
</evidence>
<dbReference type="KEGG" id="mdu:MDUV_20150"/>
<dbReference type="InterPro" id="IPR046373">
    <property type="entry name" value="Acyl-CoA_Oxase/DH_mid-dom_sf"/>
</dbReference>
<proteinExistence type="inferred from homology"/>
<dbReference type="RefSeq" id="WP_098003027.1">
    <property type="nucleotide sequence ID" value="NZ_AP022563.1"/>
</dbReference>
<sequence>MTALANDERQELAQSVRAACDRMASEERVRAVAYGEGTDSLEGGSGFDPALWDVLCNQVGVAAIALPEHLGGAGYGASALGVVAHELGRALAPVPFISSAVLATGLLLDLAEHDPDADKRLAALAEGRRIAAAAVTEDGGLWHRNAVTLKATQSGEGWHVDGTVRHVLGGTVADDLIVVANAPDGEPAVFLLDPSSDTVVTEPEDVLDGSRPMATITLNTAPAIRLSAGPVDDVIERNVSVALAVLSAEQVGACERVLEIAADYARTREQFGRPIGSFQAIKHKCADMLVDLEWARSASQAALQALDGNVGAADESDWRASMAKAVCSESLRNAAHANVQIHGGIGFTWEDSAHLYLRRARTDEVVFGSPAQHWDRLATLIKLT</sequence>